<accession>A0A915HZH4</accession>
<sequence>MCQMERNFRGLSFNQQYLRDIIWPNLKKVTEKKSDDCLKTGMGGGNYPIYIDVDEAVLDITVLVRIETIRRKKLEEFQNGRRIGAKNMTPASAYKSSKYFSYNQWSYYDAEIEMAKFRLPQPDPRVPDKPRDTTKNTENKA</sequence>
<feature type="region of interest" description="Disordered" evidence="1">
    <location>
        <begin position="119"/>
        <end position="141"/>
    </location>
</feature>
<organism evidence="2 3">
    <name type="scientific">Romanomermis culicivorax</name>
    <name type="common">Nematode worm</name>
    <dbReference type="NCBI Taxonomy" id="13658"/>
    <lineage>
        <taxon>Eukaryota</taxon>
        <taxon>Metazoa</taxon>
        <taxon>Ecdysozoa</taxon>
        <taxon>Nematoda</taxon>
        <taxon>Enoplea</taxon>
        <taxon>Dorylaimia</taxon>
        <taxon>Mermithida</taxon>
        <taxon>Mermithoidea</taxon>
        <taxon>Mermithidae</taxon>
        <taxon>Romanomermis</taxon>
    </lineage>
</organism>
<dbReference type="Proteomes" id="UP000887565">
    <property type="component" value="Unplaced"/>
</dbReference>
<feature type="compositionally biased region" description="Basic and acidic residues" evidence="1">
    <location>
        <begin position="125"/>
        <end position="141"/>
    </location>
</feature>
<dbReference type="GO" id="GO:0045271">
    <property type="term" value="C:respiratory chain complex I"/>
    <property type="evidence" value="ECO:0007669"/>
    <property type="project" value="InterPro"/>
</dbReference>
<evidence type="ECO:0000313" key="2">
    <source>
        <dbReference type="Proteomes" id="UP000887565"/>
    </source>
</evidence>
<dbReference type="InterPro" id="IPR026193">
    <property type="entry name" value="NDUFV3"/>
</dbReference>
<reference evidence="3" key="1">
    <citation type="submission" date="2022-11" db="UniProtKB">
        <authorList>
            <consortium name="WormBaseParasite"/>
        </authorList>
    </citation>
    <scope>IDENTIFICATION</scope>
</reference>
<proteinExistence type="predicted"/>
<dbReference type="Pfam" id="PF15880">
    <property type="entry name" value="NDUFV3"/>
    <property type="match status" value="1"/>
</dbReference>
<keyword evidence="2" id="KW-1185">Reference proteome</keyword>
<dbReference type="AlphaFoldDB" id="A0A915HZH4"/>
<evidence type="ECO:0000256" key="1">
    <source>
        <dbReference type="SAM" id="MobiDB-lite"/>
    </source>
</evidence>
<evidence type="ECO:0000313" key="3">
    <source>
        <dbReference type="WBParaSite" id="nRc.2.0.1.t07256-RA"/>
    </source>
</evidence>
<name>A0A915HZH4_ROMCU</name>
<dbReference type="GO" id="GO:0005739">
    <property type="term" value="C:mitochondrion"/>
    <property type="evidence" value="ECO:0007669"/>
    <property type="project" value="InterPro"/>
</dbReference>
<protein>
    <submittedName>
        <fullName evidence="3">NADH dehydrogenase [ubiquinone] flavoprotein 3, mitochondrial</fullName>
    </submittedName>
</protein>
<dbReference type="WBParaSite" id="nRc.2.0.1.t07256-RA">
    <property type="protein sequence ID" value="nRc.2.0.1.t07256-RA"/>
    <property type="gene ID" value="nRc.2.0.1.g07256"/>
</dbReference>